<organism evidence="1">
    <name type="scientific">Arundo donax</name>
    <name type="common">Giant reed</name>
    <name type="synonym">Donax arundinaceus</name>
    <dbReference type="NCBI Taxonomy" id="35708"/>
    <lineage>
        <taxon>Eukaryota</taxon>
        <taxon>Viridiplantae</taxon>
        <taxon>Streptophyta</taxon>
        <taxon>Embryophyta</taxon>
        <taxon>Tracheophyta</taxon>
        <taxon>Spermatophyta</taxon>
        <taxon>Magnoliopsida</taxon>
        <taxon>Liliopsida</taxon>
        <taxon>Poales</taxon>
        <taxon>Poaceae</taxon>
        <taxon>PACMAD clade</taxon>
        <taxon>Arundinoideae</taxon>
        <taxon>Arundineae</taxon>
        <taxon>Arundo</taxon>
    </lineage>
</organism>
<accession>A0A0A9DBQ2</accession>
<protein>
    <submittedName>
        <fullName evidence="1">Uncharacterized protein</fullName>
    </submittedName>
</protein>
<reference evidence="1" key="2">
    <citation type="journal article" date="2015" name="Data Brief">
        <title>Shoot transcriptome of the giant reed, Arundo donax.</title>
        <authorList>
            <person name="Barrero R.A."/>
            <person name="Guerrero F.D."/>
            <person name="Moolhuijzen P."/>
            <person name="Goolsby J.A."/>
            <person name="Tidwell J."/>
            <person name="Bellgard S.E."/>
            <person name="Bellgard M.I."/>
        </authorList>
    </citation>
    <scope>NUCLEOTIDE SEQUENCE</scope>
    <source>
        <tissue evidence="1">Shoot tissue taken approximately 20 cm above the soil surface</tissue>
    </source>
</reference>
<dbReference type="EMBL" id="GBRH01216728">
    <property type="protein sequence ID" value="JAD81167.1"/>
    <property type="molecule type" value="Transcribed_RNA"/>
</dbReference>
<name>A0A0A9DBQ2_ARUDO</name>
<reference evidence="1" key="1">
    <citation type="submission" date="2014-09" db="EMBL/GenBank/DDBJ databases">
        <authorList>
            <person name="Magalhaes I.L.F."/>
            <person name="Oliveira U."/>
            <person name="Santos F.R."/>
            <person name="Vidigal T.H.D.A."/>
            <person name="Brescovit A.D."/>
            <person name="Santos A.J."/>
        </authorList>
    </citation>
    <scope>NUCLEOTIDE SEQUENCE</scope>
    <source>
        <tissue evidence="1">Shoot tissue taken approximately 20 cm above the soil surface</tissue>
    </source>
</reference>
<dbReference type="AlphaFoldDB" id="A0A0A9DBQ2"/>
<evidence type="ECO:0000313" key="1">
    <source>
        <dbReference type="EMBL" id="JAD81167.1"/>
    </source>
</evidence>
<sequence>MYTCLHGILSLQLPWKVMPTTVQLQILLVTLLLLATRMCFLGGKSRLPLGWNHGDAWAVVEETSRGRHGRKALDGMQLVVDEARGDLVQG</sequence>
<proteinExistence type="predicted"/>